<name>A0A382C0C7_9ZZZZ</name>
<dbReference type="AlphaFoldDB" id="A0A382C0C7"/>
<dbReference type="EMBL" id="UINC01032228">
    <property type="protein sequence ID" value="SVB19545.1"/>
    <property type="molecule type" value="Genomic_DNA"/>
</dbReference>
<protein>
    <submittedName>
        <fullName evidence="1">Uncharacterized protein</fullName>
    </submittedName>
</protein>
<proteinExistence type="predicted"/>
<sequence length="27" mass="2969">MVRRGAADRGELIPSVQSAWWTTGPAR</sequence>
<reference evidence="1" key="1">
    <citation type="submission" date="2018-05" db="EMBL/GenBank/DDBJ databases">
        <authorList>
            <person name="Lanie J.A."/>
            <person name="Ng W.-L."/>
            <person name="Kazmierczak K.M."/>
            <person name="Andrzejewski T.M."/>
            <person name="Davidsen T.M."/>
            <person name="Wayne K.J."/>
            <person name="Tettelin H."/>
            <person name="Glass J.I."/>
            <person name="Rusch D."/>
            <person name="Podicherti R."/>
            <person name="Tsui H.-C.T."/>
            <person name="Winkler M.E."/>
        </authorList>
    </citation>
    <scope>NUCLEOTIDE SEQUENCE</scope>
</reference>
<evidence type="ECO:0000313" key="1">
    <source>
        <dbReference type="EMBL" id="SVB19545.1"/>
    </source>
</evidence>
<organism evidence="1">
    <name type="scientific">marine metagenome</name>
    <dbReference type="NCBI Taxonomy" id="408172"/>
    <lineage>
        <taxon>unclassified sequences</taxon>
        <taxon>metagenomes</taxon>
        <taxon>ecological metagenomes</taxon>
    </lineage>
</organism>
<gene>
    <name evidence="1" type="ORF">METZ01_LOCUS172399</name>
</gene>
<accession>A0A382C0C7</accession>